<evidence type="ECO:0000313" key="1">
    <source>
        <dbReference type="EMBL" id="AOE49407.1"/>
    </source>
</evidence>
<name>A0A1B3B9D3_9GAMM</name>
<proteinExistence type="predicted"/>
<reference evidence="2" key="1">
    <citation type="submission" date="2015-08" db="EMBL/GenBank/DDBJ databases">
        <authorList>
            <person name="Kim K.M."/>
        </authorList>
    </citation>
    <scope>NUCLEOTIDE SEQUENCE [LARGE SCALE GENOMIC DNA]</scope>
    <source>
        <strain evidence="2">KCTC 23892</strain>
    </source>
</reference>
<organism evidence="1 2">
    <name type="scientific">Kangiella sediminilitoris</name>
    <dbReference type="NCBI Taxonomy" id="1144748"/>
    <lineage>
        <taxon>Bacteria</taxon>
        <taxon>Pseudomonadati</taxon>
        <taxon>Pseudomonadota</taxon>
        <taxon>Gammaproteobacteria</taxon>
        <taxon>Kangiellales</taxon>
        <taxon>Kangiellaceae</taxon>
        <taxon>Kangiella</taxon>
    </lineage>
</organism>
<sequence length="159" mass="18099">MSHWNKAYLDALEVPVWVPLHDHTSTKDDNPTSEKSEDTAKVEAEVAYKFKRLHGEESARIAFLIPKEMDLKTALITFQQLQFAWKAWLEQPLSAALFQEVEANENDSSGLLDIESFGGQVIDCSQGEQELDLPTLAGPAFNFKEADKKAWWQLLQRLH</sequence>
<dbReference type="Proteomes" id="UP000094147">
    <property type="component" value="Chromosome"/>
</dbReference>
<dbReference type="KEGG" id="ksd:KS2013_683"/>
<keyword evidence="2" id="KW-1185">Reference proteome</keyword>
<accession>A0A1B3B9D3</accession>
<dbReference type="EMBL" id="CP012418">
    <property type="protein sequence ID" value="AOE49407.1"/>
    <property type="molecule type" value="Genomic_DNA"/>
</dbReference>
<dbReference type="AlphaFoldDB" id="A0A1B3B9D3"/>
<dbReference type="STRING" id="1144748.KS2013_683"/>
<evidence type="ECO:0000313" key="2">
    <source>
        <dbReference type="Proteomes" id="UP000094147"/>
    </source>
</evidence>
<dbReference type="RefSeq" id="WP_068989787.1">
    <property type="nucleotide sequence ID" value="NZ_CP012418.1"/>
</dbReference>
<protein>
    <submittedName>
        <fullName evidence="1">Uncharacterized protein</fullName>
    </submittedName>
</protein>
<dbReference type="OrthoDB" id="6195730at2"/>
<gene>
    <name evidence="1" type="ORF">KS2013_683</name>
</gene>